<dbReference type="Proteomes" id="UP001152622">
    <property type="component" value="Chromosome 7"/>
</dbReference>
<reference evidence="1" key="1">
    <citation type="journal article" date="2023" name="Science">
        <title>Genome structures resolve the early diversification of teleost fishes.</title>
        <authorList>
            <person name="Parey E."/>
            <person name="Louis A."/>
            <person name="Montfort J."/>
            <person name="Bouchez O."/>
            <person name="Roques C."/>
            <person name="Iampietro C."/>
            <person name="Lluch J."/>
            <person name="Castinel A."/>
            <person name="Donnadieu C."/>
            <person name="Desvignes T."/>
            <person name="Floi Bucao C."/>
            <person name="Jouanno E."/>
            <person name="Wen M."/>
            <person name="Mejri S."/>
            <person name="Dirks R."/>
            <person name="Jansen H."/>
            <person name="Henkel C."/>
            <person name="Chen W.J."/>
            <person name="Zahm M."/>
            <person name="Cabau C."/>
            <person name="Klopp C."/>
            <person name="Thompson A.W."/>
            <person name="Robinson-Rechavi M."/>
            <person name="Braasch I."/>
            <person name="Lecointre G."/>
            <person name="Bobe J."/>
            <person name="Postlethwait J.H."/>
            <person name="Berthelot C."/>
            <person name="Roest Crollius H."/>
            <person name="Guiguen Y."/>
        </authorList>
    </citation>
    <scope>NUCLEOTIDE SEQUENCE</scope>
    <source>
        <strain evidence="1">WJC10195</strain>
    </source>
</reference>
<protein>
    <recommendedName>
        <fullName evidence="3">DUF4371 domain-containing protein</fullName>
    </recommendedName>
</protein>
<name>A0A9Q1F951_SYNKA</name>
<accession>A0A9Q1F951</accession>
<proteinExistence type="predicted"/>
<evidence type="ECO:0008006" key="3">
    <source>
        <dbReference type="Google" id="ProtNLM"/>
    </source>
</evidence>
<evidence type="ECO:0000313" key="2">
    <source>
        <dbReference type="Proteomes" id="UP001152622"/>
    </source>
</evidence>
<organism evidence="1 2">
    <name type="scientific">Synaphobranchus kaupii</name>
    <name type="common">Kaup's arrowtooth eel</name>
    <dbReference type="NCBI Taxonomy" id="118154"/>
    <lineage>
        <taxon>Eukaryota</taxon>
        <taxon>Metazoa</taxon>
        <taxon>Chordata</taxon>
        <taxon>Craniata</taxon>
        <taxon>Vertebrata</taxon>
        <taxon>Euteleostomi</taxon>
        <taxon>Actinopterygii</taxon>
        <taxon>Neopterygii</taxon>
        <taxon>Teleostei</taxon>
        <taxon>Anguilliformes</taxon>
        <taxon>Synaphobranchidae</taxon>
        <taxon>Synaphobranchus</taxon>
    </lineage>
</organism>
<gene>
    <name evidence="1" type="ORF">SKAU_G00209950</name>
</gene>
<evidence type="ECO:0000313" key="1">
    <source>
        <dbReference type="EMBL" id="KAJ8353428.1"/>
    </source>
</evidence>
<comment type="caution">
    <text evidence="1">The sequence shown here is derived from an EMBL/GenBank/DDBJ whole genome shotgun (WGS) entry which is preliminary data.</text>
</comment>
<dbReference type="OrthoDB" id="6159421at2759"/>
<dbReference type="AlphaFoldDB" id="A0A9Q1F951"/>
<dbReference type="PANTHER" id="PTHR46880">
    <property type="entry name" value="RAS-ASSOCIATING DOMAIN-CONTAINING PROTEIN"/>
    <property type="match status" value="1"/>
</dbReference>
<sequence length="314" mass="34792">MQDALAEVLNEDISQKIKDAQFVMVLADESTDVATSRKLCIYLRIVTGIMAETLFLRNLQIASGNAETEYAAIKELLHEKAVDQQDDPKGKGILKNIATYEFMGVMAMLMDVIPVLTQLSLVFQKKDLAVVNPALETAKDQLKHLITNNGAHSVKFRGEAGDSMKEYIGVSVTDSATQRRKVTTVKVDLINNMLEQLEKRFPKEATDIVSMFSVLALHHIPEGELEGYGNDKVDFLIIRYGSSIGPHKPLISAQETKAECLCLKRLVVAEKYPCGKIGRLYKIISQHHGESFPNPNGWDCPCTACPHCRCGEGL</sequence>
<keyword evidence="2" id="KW-1185">Reference proteome</keyword>
<dbReference type="PANTHER" id="PTHR46880:SF5">
    <property type="entry name" value="DUF4371 DOMAIN-CONTAINING PROTEIN"/>
    <property type="match status" value="1"/>
</dbReference>
<dbReference type="EMBL" id="JAINUF010000007">
    <property type="protein sequence ID" value="KAJ8353428.1"/>
    <property type="molecule type" value="Genomic_DNA"/>
</dbReference>